<sequence length="450" mass="51211">MVNADIFNRCMENELYSCCCYFEHLGGNCKGLTNILSLPGSHFDGQFPNASTVQHIVQREKILFYTALALIAVGISGHRVSLVSFRNEQLSNTNDSKPKLSELVFPFIVSTIGGICTYKKSGPQGKSPLTTMCRVFAASASNISQPLPLDGERFYKKDNFEFLSRTRYLRCLDKAAIIIPDISLEEEEKNRWRLCTIQEVEETKSFLRVVPVWMTFLVCGIVASFANTYFQEQANHMDNRVGKLHVPPIMFLMLQKWMETISEAMYIKGFRQTRQERKKLGLGVAMISSVLCCITAARVEMRRLSVIRRNGLVNKPDDDIPMSIFWLLFQLLLLAMTNSFIRQVTYDFSQYDTSEPFSDYSKYFAEGMNGVGFMCGPILVERVGKVSEKGGKTNWFQHTLNGSRLDKYYWVMAVLCSVNLLVCIFVVFTYNTRPVPADREESSTPEESIS</sequence>
<keyword evidence="9" id="KW-1185">Reference proteome</keyword>
<name>A0AAV6X136_9LAMI</name>
<evidence type="ECO:0000256" key="4">
    <source>
        <dbReference type="ARBA" id="ARBA00022989"/>
    </source>
</evidence>
<dbReference type="InterPro" id="IPR036259">
    <property type="entry name" value="MFS_trans_sf"/>
</dbReference>
<comment type="subcellular location">
    <subcellularLocation>
        <location evidence="1">Membrane</location>
        <topology evidence="1">Multi-pass membrane protein</topology>
    </subcellularLocation>
</comment>
<evidence type="ECO:0000256" key="2">
    <source>
        <dbReference type="ARBA" id="ARBA00005982"/>
    </source>
</evidence>
<dbReference type="EMBL" id="WHWC01000011">
    <property type="protein sequence ID" value="KAG8374397.1"/>
    <property type="molecule type" value="Genomic_DNA"/>
</dbReference>
<accession>A0AAV6X136</accession>
<dbReference type="Gene3D" id="1.20.1250.20">
    <property type="entry name" value="MFS general substrate transporter like domains"/>
    <property type="match status" value="1"/>
</dbReference>
<dbReference type="Proteomes" id="UP000826271">
    <property type="component" value="Unassembled WGS sequence"/>
</dbReference>
<proteinExistence type="inferred from homology"/>
<keyword evidence="4 7" id="KW-1133">Transmembrane helix</keyword>
<dbReference type="InterPro" id="IPR000109">
    <property type="entry name" value="POT_fam"/>
</dbReference>
<organism evidence="8 9">
    <name type="scientific">Buddleja alternifolia</name>
    <dbReference type="NCBI Taxonomy" id="168488"/>
    <lineage>
        <taxon>Eukaryota</taxon>
        <taxon>Viridiplantae</taxon>
        <taxon>Streptophyta</taxon>
        <taxon>Embryophyta</taxon>
        <taxon>Tracheophyta</taxon>
        <taxon>Spermatophyta</taxon>
        <taxon>Magnoliopsida</taxon>
        <taxon>eudicotyledons</taxon>
        <taxon>Gunneridae</taxon>
        <taxon>Pentapetalae</taxon>
        <taxon>asterids</taxon>
        <taxon>lamiids</taxon>
        <taxon>Lamiales</taxon>
        <taxon>Scrophulariaceae</taxon>
        <taxon>Buddlejeae</taxon>
        <taxon>Buddleja</taxon>
    </lineage>
</organism>
<evidence type="ECO:0000313" key="9">
    <source>
        <dbReference type="Proteomes" id="UP000826271"/>
    </source>
</evidence>
<reference evidence="8" key="1">
    <citation type="submission" date="2019-10" db="EMBL/GenBank/DDBJ databases">
        <authorList>
            <person name="Zhang R."/>
            <person name="Pan Y."/>
            <person name="Wang J."/>
            <person name="Ma R."/>
            <person name="Yu S."/>
        </authorList>
    </citation>
    <scope>NUCLEOTIDE SEQUENCE</scope>
    <source>
        <strain evidence="8">LA-IB0</strain>
        <tissue evidence="8">Leaf</tissue>
    </source>
</reference>
<feature type="transmembrane region" description="Helical" evidence="7">
    <location>
        <begin position="408"/>
        <end position="430"/>
    </location>
</feature>
<comment type="similarity">
    <text evidence="6">Belongs to the major facilitator superfamily. Phosphate:H(+) symporter (TC 2.A.1.9) family.</text>
</comment>
<keyword evidence="3 7" id="KW-0812">Transmembrane</keyword>
<protein>
    <submittedName>
        <fullName evidence="8">Uncharacterized protein</fullName>
    </submittedName>
</protein>
<dbReference type="AlphaFoldDB" id="A0AAV6X136"/>
<dbReference type="GO" id="GO:0022857">
    <property type="term" value="F:transmembrane transporter activity"/>
    <property type="evidence" value="ECO:0007669"/>
    <property type="project" value="InterPro"/>
</dbReference>
<feature type="transmembrane region" description="Helical" evidence="7">
    <location>
        <begin position="320"/>
        <end position="341"/>
    </location>
</feature>
<evidence type="ECO:0000256" key="6">
    <source>
        <dbReference type="ARBA" id="ARBA00044504"/>
    </source>
</evidence>
<dbReference type="GO" id="GO:0016020">
    <property type="term" value="C:membrane"/>
    <property type="evidence" value="ECO:0007669"/>
    <property type="project" value="UniProtKB-SubCell"/>
</dbReference>
<evidence type="ECO:0000256" key="3">
    <source>
        <dbReference type="ARBA" id="ARBA00022692"/>
    </source>
</evidence>
<feature type="transmembrane region" description="Helical" evidence="7">
    <location>
        <begin position="280"/>
        <end position="299"/>
    </location>
</feature>
<evidence type="ECO:0000256" key="1">
    <source>
        <dbReference type="ARBA" id="ARBA00004141"/>
    </source>
</evidence>
<comment type="similarity">
    <text evidence="2">Belongs to the major facilitator superfamily. Proton-dependent oligopeptide transporter (POT/PTR) (TC 2.A.17) family.</text>
</comment>
<keyword evidence="5 7" id="KW-0472">Membrane</keyword>
<comment type="caution">
    <text evidence="8">The sequence shown here is derived from an EMBL/GenBank/DDBJ whole genome shotgun (WGS) entry which is preliminary data.</text>
</comment>
<evidence type="ECO:0000256" key="5">
    <source>
        <dbReference type="ARBA" id="ARBA00023136"/>
    </source>
</evidence>
<dbReference type="Pfam" id="PF00854">
    <property type="entry name" value="PTR2"/>
    <property type="match status" value="1"/>
</dbReference>
<feature type="transmembrane region" description="Helical" evidence="7">
    <location>
        <begin position="210"/>
        <end position="230"/>
    </location>
</feature>
<dbReference type="PANTHER" id="PTHR11654">
    <property type="entry name" value="OLIGOPEPTIDE TRANSPORTER-RELATED"/>
    <property type="match status" value="1"/>
</dbReference>
<evidence type="ECO:0000313" key="8">
    <source>
        <dbReference type="EMBL" id="KAG8374397.1"/>
    </source>
</evidence>
<evidence type="ECO:0000256" key="7">
    <source>
        <dbReference type="SAM" id="Phobius"/>
    </source>
</evidence>
<gene>
    <name evidence="8" type="ORF">BUALT_Bualt11G0127600</name>
</gene>